<organism evidence="7">
    <name type="scientific">Flexilinea flocculi</name>
    <dbReference type="NCBI Taxonomy" id="1678840"/>
    <lineage>
        <taxon>Bacteria</taxon>
        <taxon>Bacillati</taxon>
        <taxon>Chloroflexota</taxon>
        <taxon>Anaerolineae</taxon>
        <taxon>Anaerolineales</taxon>
        <taxon>Anaerolineaceae</taxon>
        <taxon>Flexilinea</taxon>
    </lineage>
</organism>
<protein>
    <submittedName>
        <fullName evidence="7">Aldehyde dehydrogenase, iron-sulfur subunit</fullName>
    </submittedName>
</protein>
<dbReference type="InterPro" id="IPR009051">
    <property type="entry name" value="Helical_ferredxn"/>
</dbReference>
<dbReference type="SUPFAM" id="SSF46548">
    <property type="entry name" value="alpha-helical ferredoxin"/>
    <property type="match status" value="2"/>
</dbReference>
<keyword evidence="1" id="KW-0004">4Fe-4S</keyword>
<dbReference type="EMBL" id="DF968181">
    <property type="protein sequence ID" value="GAP41623.1"/>
    <property type="molecule type" value="Genomic_DNA"/>
</dbReference>
<sequence>MDQQKLRLLESYCIQEEAPACIAACPMHMDVRLLLRQLRDHDMDGAFKTYRKSIPFPSILSRICEEPCQKKCRLSEIGEGISIRALESFLFSRSNSSALPTMLPQKNKKVAFLGSGLDALAAAYDLRRKGYITKIYEPASSAGGFLKNVSETILPSQIIDDTCSLLIKMGIELNLSQHTTGSSALQIIDSGKFKIQDDEFICVYISGNLEINRIDQITRMTETSGIFGGTAAPESWIEQAADGRRAAISMDRYIQNVSMTASRSDEGSYETRLFTSLTSVPPSHTFIRNSQTIPDEDTAIQEAARCIQCTCMECAKGCEFIRHYEAYPRVYLRQVYNNVSICTGLRQKNNMINSCSVCGQCESVCPNKLNFHDVIRETRQTMVETKKMPPSAFDFALRDMIFSNSDAFMVAKSPEGHKVCSFVFFPGCQLSASNPAAVEKVYALLLEKFSDSTGLLLRCCGIIADWAGEKEKFQQARNELLQEVESLGNPELIVGCPGCMQTFRNFYPALKIRSLWTILDQMDIHSKQHETIQTFAIHDPCGARYQPEVQDAVRSLAKKIGIQLEELPLNRDQTSCCTYGGNAWNANRSLSDAAVDALAAENPHDYLTYCAMCRDFFLKRGKNAYHILDLFFDPERIISGKAMPRPDYSMRHENRSRLKKHLLKKYWSEEMNASAPYEKIKLFISEEVRSVLEERMILVEDLQQVLYQTLETGNRMVNAQTGHYLTHATPGHVTYWIEYLPKNDGYQIFTAYSHRMFIEEAN</sequence>
<proteinExistence type="predicted"/>
<dbReference type="Pfam" id="PF14691">
    <property type="entry name" value="Fer4_20"/>
    <property type="match status" value="1"/>
</dbReference>
<dbReference type="InterPro" id="IPR051460">
    <property type="entry name" value="HdrC_iron-sulfur_subunit"/>
</dbReference>
<dbReference type="GO" id="GO:0046872">
    <property type="term" value="F:metal ion binding"/>
    <property type="evidence" value="ECO:0007669"/>
    <property type="project" value="UniProtKB-KW"/>
</dbReference>
<dbReference type="AlphaFoldDB" id="A0A0S7BT22"/>
<dbReference type="Gene3D" id="3.50.50.60">
    <property type="entry name" value="FAD/NAD(P)-binding domain"/>
    <property type="match status" value="1"/>
</dbReference>
<dbReference type="InterPro" id="IPR028261">
    <property type="entry name" value="DPD_II"/>
</dbReference>
<dbReference type="PROSITE" id="PS51379">
    <property type="entry name" value="4FE4S_FER_2"/>
    <property type="match status" value="1"/>
</dbReference>
<dbReference type="PANTHER" id="PTHR43255:SF1">
    <property type="entry name" value="IRON-SULFUR-BINDING OXIDOREDUCTASE FADF-RELATED"/>
    <property type="match status" value="1"/>
</dbReference>
<dbReference type="GO" id="GO:0051539">
    <property type="term" value="F:4 iron, 4 sulfur cluster binding"/>
    <property type="evidence" value="ECO:0007669"/>
    <property type="project" value="UniProtKB-KW"/>
</dbReference>
<evidence type="ECO:0000259" key="6">
    <source>
        <dbReference type="PROSITE" id="PS51379"/>
    </source>
</evidence>
<dbReference type="Pfam" id="PF13534">
    <property type="entry name" value="Fer4_17"/>
    <property type="match status" value="1"/>
</dbReference>
<evidence type="ECO:0000313" key="7">
    <source>
        <dbReference type="EMBL" id="GAP41623.1"/>
    </source>
</evidence>
<keyword evidence="8" id="KW-1185">Reference proteome</keyword>
<accession>A0A0S7BT22</accession>
<evidence type="ECO:0000256" key="1">
    <source>
        <dbReference type="ARBA" id="ARBA00022485"/>
    </source>
</evidence>
<dbReference type="PANTHER" id="PTHR43255">
    <property type="entry name" value="IRON-SULFUR-BINDING OXIDOREDUCTASE FADF-RELATED-RELATED"/>
    <property type="match status" value="1"/>
</dbReference>
<name>A0A0S7BT22_9CHLR</name>
<evidence type="ECO:0000313" key="8">
    <source>
        <dbReference type="Proteomes" id="UP000053370"/>
    </source>
</evidence>
<dbReference type="InterPro" id="IPR004017">
    <property type="entry name" value="Cys_rich_dom"/>
</dbReference>
<keyword evidence="3" id="KW-0560">Oxidoreductase</keyword>
<evidence type="ECO:0000256" key="2">
    <source>
        <dbReference type="ARBA" id="ARBA00022723"/>
    </source>
</evidence>
<gene>
    <name evidence="7" type="ORF">ATC1_131615</name>
</gene>
<keyword evidence="2" id="KW-0479">Metal-binding</keyword>
<dbReference type="InterPro" id="IPR017900">
    <property type="entry name" value="4Fe4S_Fe_S_CS"/>
</dbReference>
<dbReference type="NCBIfam" id="NF045663">
    <property type="entry name" value="diclust_near_Sec"/>
    <property type="match status" value="1"/>
</dbReference>
<dbReference type="Pfam" id="PF02754">
    <property type="entry name" value="CCG"/>
    <property type="match status" value="2"/>
</dbReference>
<evidence type="ECO:0000256" key="4">
    <source>
        <dbReference type="ARBA" id="ARBA00023004"/>
    </source>
</evidence>
<evidence type="ECO:0000256" key="5">
    <source>
        <dbReference type="ARBA" id="ARBA00023014"/>
    </source>
</evidence>
<dbReference type="PROSITE" id="PS00198">
    <property type="entry name" value="4FE4S_FER_1"/>
    <property type="match status" value="1"/>
</dbReference>
<dbReference type="SUPFAM" id="SSF51971">
    <property type="entry name" value="Nucleotide-binding domain"/>
    <property type="match status" value="1"/>
</dbReference>
<reference evidence="7" key="1">
    <citation type="journal article" date="2015" name="Genome Announc.">
        <title>Draft Genome Sequence of Anaerolineae Strain TC1, a Novel Isolate from a Methanogenic Wastewater Treatment System.</title>
        <authorList>
            <person name="Matsuura N."/>
            <person name="Tourlousse D.M."/>
            <person name="Sun L."/>
            <person name="Toyonaga M."/>
            <person name="Kuroda K."/>
            <person name="Ohashi A."/>
            <person name="Cruz R."/>
            <person name="Yamaguchi T."/>
            <person name="Sekiguchi Y."/>
        </authorList>
    </citation>
    <scope>NUCLEOTIDE SEQUENCE [LARGE SCALE GENOMIC DNA]</scope>
    <source>
        <strain evidence="7">TC1</strain>
    </source>
</reference>
<evidence type="ECO:0000256" key="3">
    <source>
        <dbReference type="ARBA" id="ARBA00023002"/>
    </source>
</evidence>
<keyword evidence="4" id="KW-0408">Iron</keyword>
<dbReference type="Proteomes" id="UP000053370">
    <property type="component" value="Unassembled WGS sequence"/>
</dbReference>
<dbReference type="Gene3D" id="1.10.1060.10">
    <property type="entry name" value="Alpha-helical ferredoxin"/>
    <property type="match status" value="2"/>
</dbReference>
<keyword evidence="5" id="KW-0411">Iron-sulfur</keyword>
<dbReference type="RefSeq" id="WP_062283214.1">
    <property type="nucleotide sequence ID" value="NZ_DF968181.1"/>
</dbReference>
<dbReference type="InterPro" id="IPR017896">
    <property type="entry name" value="4Fe4S_Fe-S-bd"/>
</dbReference>
<feature type="domain" description="4Fe-4S ferredoxin-type" evidence="6">
    <location>
        <begin position="345"/>
        <end position="374"/>
    </location>
</feature>
<dbReference type="GO" id="GO:0016491">
    <property type="term" value="F:oxidoreductase activity"/>
    <property type="evidence" value="ECO:0007669"/>
    <property type="project" value="UniProtKB-KW"/>
</dbReference>
<dbReference type="InterPro" id="IPR036188">
    <property type="entry name" value="FAD/NAD-bd_sf"/>
</dbReference>
<dbReference type="STRING" id="1678840.ATC1_131615"/>
<dbReference type="OrthoDB" id="5241828at2"/>
<dbReference type="GO" id="GO:0005886">
    <property type="term" value="C:plasma membrane"/>
    <property type="evidence" value="ECO:0007669"/>
    <property type="project" value="TreeGrafter"/>
</dbReference>